<dbReference type="RefSeq" id="WP_089219671.1">
    <property type="nucleotide sequence ID" value="NZ_FZOS01000010.1"/>
</dbReference>
<feature type="region of interest" description="Disordered" evidence="1">
    <location>
        <begin position="51"/>
        <end position="127"/>
    </location>
</feature>
<keyword evidence="4" id="KW-1185">Reference proteome</keyword>
<evidence type="ECO:0000313" key="4">
    <source>
        <dbReference type="Proteomes" id="UP000198281"/>
    </source>
</evidence>
<sequence length="234" mass="23940">MTRTTIFTKFAIATLIGGTIVPAGGTALAAGAQPEYAHSDEALVELAMLAPPRGKRPSGASRPPSRPSGGHASRPGGGGGHASRPHQTRPASGHAGNMQVRHSSPQNVNHRPPNRNNTNINNVNVNRNVNVQGGGGYHGGGCCYYGGDWDDDDDNFGVGLAVGAVTGAIVGAAASSSSNNTTTVVTTGSVVTALPSGCSATVVNNYTYQQCGSVWYQPQYSGSTVQYVVVNPPR</sequence>
<protein>
    <recommendedName>
        <fullName evidence="5">Glycine zipper 2TM domain-containing protein</fullName>
    </recommendedName>
</protein>
<organism evidence="3 4">
    <name type="scientific">Edaphosphingomonas laterariae</name>
    <dbReference type="NCBI Taxonomy" id="861865"/>
    <lineage>
        <taxon>Bacteria</taxon>
        <taxon>Pseudomonadati</taxon>
        <taxon>Pseudomonadota</taxon>
        <taxon>Alphaproteobacteria</taxon>
        <taxon>Sphingomonadales</taxon>
        <taxon>Rhizorhabdaceae</taxon>
        <taxon>Edaphosphingomonas</taxon>
    </lineage>
</organism>
<evidence type="ECO:0000256" key="2">
    <source>
        <dbReference type="SAM" id="SignalP"/>
    </source>
</evidence>
<dbReference type="Proteomes" id="UP000198281">
    <property type="component" value="Unassembled WGS sequence"/>
</dbReference>
<feature type="chain" id="PRO_5013122484" description="Glycine zipper 2TM domain-containing protein" evidence="2">
    <location>
        <begin position="30"/>
        <end position="234"/>
    </location>
</feature>
<reference evidence="4" key="1">
    <citation type="submission" date="2017-06" db="EMBL/GenBank/DDBJ databases">
        <authorList>
            <person name="Varghese N."/>
            <person name="Submissions S."/>
        </authorList>
    </citation>
    <scope>NUCLEOTIDE SEQUENCE [LARGE SCALE GENOMIC DNA]</scope>
    <source>
        <strain evidence="4">LNB2</strain>
    </source>
</reference>
<feature type="compositionally biased region" description="Low complexity" evidence="1">
    <location>
        <begin position="57"/>
        <end position="74"/>
    </location>
</feature>
<dbReference type="AlphaFoldDB" id="A0A239FZL0"/>
<evidence type="ECO:0000256" key="1">
    <source>
        <dbReference type="SAM" id="MobiDB-lite"/>
    </source>
</evidence>
<evidence type="ECO:0000313" key="3">
    <source>
        <dbReference type="EMBL" id="SNS61204.1"/>
    </source>
</evidence>
<keyword evidence="2" id="KW-0732">Signal</keyword>
<accession>A0A239FZL0</accession>
<proteinExistence type="predicted"/>
<feature type="signal peptide" evidence="2">
    <location>
        <begin position="1"/>
        <end position="29"/>
    </location>
</feature>
<evidence type="ECO:0008006" key="5">
    <source>
        <dbReference type="Google" id="ProtNLM"/>
    </source>
</evidence>
<name>A0A239FZL0_9SPHN</name>
<dbReference type="OrthoDB" id="123540at2"/>
<gene>
    <name evidence="3" type="ORF">SAMN06295912_11071</name>
</gene>
<feature type="compositionally biased region" description="Low complexity" evidence="1">
    <location>
        <begin position="105"/>
        <end position="127"/>
    </location>
</feature>
<dbReference type="EMBL" id="FZOS01000010">
    <property type="protein sequence ID" value="SNS61204.1"/>
    <property type="molecule type" value="Genomic_DNA"/>
</dbReference>